<accession>A0AAF0US92</accession>
<dbReference type="Proteomes" id="UP001234989">
    <property type="component" value="Chromosome 10"/>
</dbReference>
<evidence type="ECO:0000313" key="2">
    <source>
        <dbReference type="Proteomes" id="UP001234989"/>
    </source>
</evidence>
<dbReference type="EMBL" id="CP133621">
    <property type="protein sequence ID" value="WMV50201.1"/>
    <property type="molecule type" value="Genomic_DNA"/>
</dbReference>
<reference evidence="1" key="1">
    <citation type="submission" date="2023-08" db="EMBL/GenBank/DDBJ databases">
        <title>A de novo genome assembly of Solanum verrucosum Schlechtendal, a Mexican diploid species geographically isolated from the other diploid A-genome species in potato relatives.</title>
        <authorList>
            <person name="Hosaka K."/>
        </authorList>
    </citation>
    <scope>NUCLEOTIDE SEQUENCE</scope>
    <source>
        <tissue evidence="1">Young leaves</tissue>
    </source>
</reference>
<proteinExistence type="predicted"/>
<organism evidence="1 2">
    <name type="scientific">Solanum verrucosum</name>
    <dbReference type="NCBI Taxonomy" id="315347"/>
    <lineage>
        <taxon>Eukaryota</taxon>
        <taxon>Viridiplantae</taxon>
        <taxon>Streptophyta</taxon>
        <taxon>Embryophyta</taxon>
        <taxon>Tracheophyta</taxon>
        <taxon>Spermatophyta</taxon>
        <taxon>Magnoliopsida</taxon>
        <taxon>eudicotyledons</taxon>
        <taxon>Gunneridae</taxon>
        <taxon>Pentapetalae</taxon>
        <taxon>asterids</taxon>
        <taxon>lamiids</taxon>
        <taxon>Solanales</taxon>
        <taxon>Solanaceae</taxon>
        <taxon>Solanoideae</taxon>
        <taxon>Solaneae</taxon>
        <taxon>Solanum</taxon>
    </lineage>
</organism>
<gene>
    <name evidence="1" type="ORF">MTR67_043586</name>
</gene>
<protein>
    <submittedName>
        <fullName evidence="1">Uncharacterized protein</fullName>
    </submittedName>
</protein>
<keyword evidence="2" id="KW-1185">Reference proteome</keyword>
<dbReference type="AlphaFoldDB" id="A0AAF0US92"/>
<evidence type="ECO:0000313" key="1">
    <source>
        <dbReference type="EMBL" id="WMV50201.1"/>
    </source>
</evidence>
<sequence>MTKGRIAELIGEPESLRRVAIRCTFLATINTFLNI</sequence>
<name>A0AAF0US92_SOLVR</name>